<comment type="caution">
    <text evidence="1">The sequence shown here is derived from an EMBL/GenBank/DDBJ whole genome shotgun (WGS) entry which is preliminary data.</text>
</comment>
<organism evidence="1">
    <name type="scientific">marine sediment metagenome</name>
    <dbReference type="NCBI Taxonomy" id="412755"/>
    <lineage>
        <taxon>unclassified sequences</taxon>
        <taxon>metagenomes</taxon>
        <taxon>ecological metagenomes</taxon>
    </lineage>
</organism>
<accession>X1TRJ1</accession>
<name>X1TRJ1_9ZZZZ</name>
<proteinExistence type="predicted"/>
<dbReference type="AlphaFoldDB" id="X1TRJ1"/>
<dbReference type="EMBL" id="BARW01033264">
    <property type="protein sequence ID" value="GAJ07889.1"/>
    <property type="molecule type" value="Genomic_DNA"/>
</dbReference>
<sequence length="52" mass="5770">MFINLTPGVPLSFEGEGLGAKVLNYSKRLSGAQISITERGIHLPKQYYIPTY</sequence>
<evidence type="ECO:0000313" key="1">
    <source>
        <dbReference type="EMBL" id="GAJ07889.1"/>
    </source>
</evidence>
<protein>
    <submittedName>
        <fullName evidence="1">Uncharacterized protein</fullName>
    </submittedName>
</protein>
<gene>
    <name evidence="1" type="ORF">S12H4_52426</name>
</gene>
<reference evidence="1" key="1">
    <citation type="journal article" date="2014" name="Front. Microbiol.">
        <title>High frequency of phylogenetically diverse reductive dehalogenase-homologous genes in deep subseafloor sedimentary metagenomes.</title>
        <authorList>
            <person name="Kawai M."/>
            <person name="Futagami T."/>
            <person name="Toyoda A."/>
            <person name="Takaki Y."/>
            <person name="Nishi S."/>
            <person name="Hori S."/>
            <person name="Arai W."/>
            <person name="Tsubouchi T."/>
            <person name="Morono Y."/>
            <person name="Uchiyama I."/>
            <person name="Ito T."/>
            <person name="Fujiyama A."/>
            <person name="Inagaki F."/>
            <person name="Takami H."/>
        </authorList>
    </citation>
    <scope>NUCLEOTIDE SEQUENCE</scope>
    <source>
        <strain evidence="1">Expedition CK06-06</strain>
    </source>
</reference>